<dbReference type="HOGENOM" id="CLU_367918_0_0_9"/>
<proteinExistence type="predicted"/>
<accession>I5ATY0</accession>
<keyword evidence="4" id="KW-1185">Reference proteome</keyword>
<keyword evidence="2" id="KW-0732">Signal</keyword>
<evidence type="ECO:0000313" key="4">
    <source>
        <dbReference type="Proteomes" id="UP000005753"/>
    </source>
</evidence>
<evidence type="ECO:0000256" key="2">
    <source>
        <dbReference type="SAM" id="SignalP"/>
    </source>
</evidence>
<evidence type="ECO:0008006" key="5">
    <source>
        <dbReference type="Google" id="ProtNLM"/>
    </source>
</evidence>
<dbReference type="AlphaFoldDB" id="I5ATY0"/>
<dbReference type="eggNOG" id="ENOG502ZAVE">
    <property type="taxonomic scope" value="Bacteria"/>
</dbReference>
<feature type="compositionally biased region" description="Basic and acidic residues" evidence="1">
    <location>
        <begin position="599"/>
        <end position="615"/>
    </location>
</feature>
<dbReference type="OrthoDB" id="2009219at2"/>
<organism evidence="3 4">
    <name type="scientific">Eubacterium cellulosolvens (strain ATCC 43171 / JCM 9499 / 6)</name>
    <name type="common">Cillobacterium cellulosolvens</name>
    <dbReference type="NCBI Taxonomy" id="633697"/>
    <lineage>
        <taxon>Bacteria</taxon>
        <taxon>Bacillati</taxon>
        <taxon>Bacillota</taxon>
        <taxon>Clostridia</taxon>
        <taxon>Eubacteriales</taxon>
        <taxon>Eubacteriaceae</taxon>
        <taxon>Eubacterium</taxon>
    </lineage>
</organism>
<feature type="chain" id="PRO_5038791329" description="Heme-binding protein Shr-like Hb-interacting domain-containing protein" evidence="2">
    <location>
        <begin position="28"/>
        <end position="757"/>
    </location>
</feature>
<feature type="region of interest" description="Disordered" evidence="1">
    <location>
        <begin position="571"/>
        <end position="615"/>
    </location>
</feature>
<gene>
    <name evidence="3" type="ORF">EubceDRAFT1_1456</name>
</gene>
<evidence type="ECO:0000313" key="3">
    <source>
        <dbReference type="EMBL" id="EIM57253.1"/>
    </source>
</evidence>
<evidence type="ECO:0000256" key="1">
    <source>
        <dbReference type="SAM" id="MobiDB-lite"/>
    </source>
</evidence>
<dbReference type="Proteomes" id="UP000005753">
    <property type="component" value="Chromosome"/>
</dbReference>
<dbReference type="EMBL" id="CM001487">
    <property type="protein sequence ID" value="EIM57253.1"/>
    <property type="molecule type" value="Genomic_DNA"/>
</dbReference>
<reference evidence="3 4" key="1">
    <citation type="submission" date="2010-08" db="EMBL/GenBank/DDBJ databases">
        <authorList>
            <consortium name="US DOE Joint Genome Institute (JGI-PGF)"/>
            <person name="Lucas S."/>
            <person name="Copeland A."/>
            <person name="Lapidus A."/>
            <person name="Cheng J.-F."/>
            <person name="Bruce D."/>
            <person name="Goodwin L."/>
            <person name="Pitluck S."/>
            <person name="Land M.L."/>
            <person name="Hauser L."/>
            <person name="Chang Y.-J."/>
            <person name="Anderson I.J."/>
            <person name="Johnson E."/>
            <person name="Mulhopadhyay B."/>
            <person name="Kyrpides N."/>
            <person name="Woyke T.J."/>
        </authorList>
    </citation>
    <scope>NUCLEOTIDE SEQUENCE [LARGE SCALE GENOMIC DNA]</scope>
    <source>
        <strain evidence="3 4">6</strain>
    </source>
</reference>
<dbReference type="STRING" id="633697.EubceDRAFT1_1456"/>
<feature type="signal peptide" evidence="2">
    <location>
        <begin position="1"/>
        <end position="27"/>
    </location>
</feature>
<reference evidence="3 4" key="2">
    <citation type="submission" date="2012-02" db="EMBL/GenBank/DDBJ databases">
        <title>Improved High-Quality Draft sequence of Eubacterium cellulosolvens 6.</title>
        <authorList>
            <consortium name="US DOE Joint Genome Institute"/>
            <person name="Lucas S."/>
            <person name="Han J."/>
            <person name="Lapidus A."/>
            <person name="Cheng J.-F."/>
            <person name="Goodwin L."/>
            <person name="Pitluck S."/>
            <person name="Peters L."/>
            <person name="Mikhailova N."/>
            <person name="Gu W."/>
            <person name="Detter J.C."/>
            <person name="Han C."/>
            <person name="Tapia R."/>
            <person name="Land M."/>
            <person name="Hauser L."/>
            <person name="Kyrpides N."/>
            <person name="Ivanova N."/>
            <person name="Pagani I."/>
            <person name="Johnson E."/>
            <person name="Mukhopadhyay B."/>
            <person name="Anderson I."/>
            <person name="Woyke T."/>
        </authorList>
    </citation>
    <scope>NUCLEOTIDE SEQUENCE [LARGE SCALE GENOMIC DNA]</scope>
    <source>
        <strain evidence="3 4">6</strain>
    </source>
</reference>
<protein>
    <recommendedName>
        <fullName evidence="5">Heme-binding protein Shr-like Hb-interacting domain-containing protein</fullName>
    </recommendedName>
</protein>
<sequence>MRNKKVKNMHKAAMCLVAAITAMSTMSGTMCTVRADLRNYVHSSAAAMYAKTKNSEKNFSIINSDQTRLVNMKWAQYLVVGFKEGYGLGNTRILVDGVDVTDAMTKVTDDGAIVKCELNSLHPATLTVQDQWGQKKDRVELSDEMTAEKNEPSKLAALTNASPAYLVAHGPVSVFDYYITNYDSEGEIRKYPKKTTFDLNGVVDADHIRSYSPETERKADGSGCVEILFNYNTAQTVDWFDSVEKTGAVELVEVGDQLTTIGRNLTYTKEITMHSGHECGCIRIPLGQGNLQSNGRFYIRTISKGHKSALTPIHIVNEKAPKLLISESGKIVSGQNLHFQIKDMVDGLKESIETVELTDPTGETTVLDYIDDWYHYGSTGLFVLYNDTTREQGENHIPYKGTYTLTIKAAGYKTFSKKFMVDEGKTLDDGRKSGVKKYTPEVDTVSGATGLSTGGEGSSVSGGTKVSANLIFKGDLLINALILDDLDVKCAAASAIADRWNYDVICDYVLTADGKEKYAWTEYYNEASDAQLEGRYLSFAEYAEETAAEDGSLRPSEAKMVLEDNLLGDLTSDYLTEGSGTEDKEKESGDQENEQLSKSSEKGEEGKDAPKDDAKEAFVPKRMAVSQGNGYFTNTYFYLVYDNKNEQMKDYLQAVTQMSVNGMPYAKAADYEYISSASGSKFKYGDGTDGYDRFLLLTYGDGTNSDHLTFVIKAKGYRDVTFTIGSNGELKEEEPPKVKRKYKELDLEGAAKKIKKS</sequence>
<name>I5ATY0_EUBC6</name>